<evidence type="ECO:0000256" key="1">
    <source>
        <dbReference type="SAM" id="Phobius"/>
    </source>
</evidence>
<keyword evidence="1" id="KW-1133">Transmembrane helix</keyword>
<reference evidence="2" key="1">
    <citation type="journal article" date="2008" name="Science">
        <title>Massive horizontal gene transfer in bdelloid rotifers.</title>
        <authorList>
            <person name="Gladyshev E.A."/>
            <person name="Meselson M.S."/>
            <person name="Arkhipova I.R."/>
        </authorList>
    </citation>
    <scope>NUCLEOTIDE SEQUENCE</scope>
</reference>
<sequence length="265" mass="30076">MAARNNLLDLAIFMSFVCCWATITIVELPTDSKKNDSTTMGIGIKLLEKHNGKYLNYARLLDGQCFNCSTYKCTNHKANMGGSEWCIMLFQDALNHCDSDPNCGGYTMTTARWFHEQYDKKGQVAVHLTKAGEKPFNCSFTEWSSYEKQNSIRDTPVVYGKTTCPKTSNFDYVFDSNSNTNNVDQVYSCKNHPQNQDDTNVHCILSINDGITYCNSDEKCQGFTLNTDNEWQEKYSKNGVQSVQLFGQGAISTPNEMWRSYKKQS</sequence>
<dbReference type="EMBL" id="EU643475">
    <property type="protein sequence ID" value="ACD54623.1"/>
    <property type="molecule type" value="Genomic_DNA"/>
</dbReference>
<proteinExistence type="predicted"/>
<protein>
    <submittedName>
        <fullName evidence="2">Uncharacterized protein</fullName>
    </submittedName>
</protein>
<keyword evidence="1" id="KW-0472">Membrane</keyword>
<accession>B3G475</accession>
<organism evidence="2">
    <name type="scientific">Adineta vaga</name>
    <name type="common">Rotifer</name>
    <name type="synonym">Callidina vaga</name>
    <dbReference type="NCBI Taxonomy" id="104782"/>
    <lineage>
        <taxon>Eukaryota</taxon>
        <taxon>Metazoa</taxon>
        <taxon>Spiralia</taxon>
        <taxon>Gnathifera</taxon>
        <taxon>Rotifera</taxon>
        <taxon>Eurotatoria</taxon>
        <taxon>Bdelloidea</taxon>
        <taxon>Adinetida</taxon>
        <taxon>Adinetidae</taxon>
        <taxon>Adineta</taxon>
    </lineage>
</organism>
<feature type="transmembrane region" description="Helical" evidence="1">
    <location>
        <begin position="7"/>
        <end position="26"/>
    </location>
</feature>
<evidence type="ECO:0000313" key="2">
    <source>
        <dbReference type="EMBL" id="ACD54623.1"/>
    </source>
</evidence>
<dbReference type="AlphaFoldDB" id="B3G475"/>
<keyword evidence="1" id="KW-0812">Transmembrane</keyword>
<name>B3G475_ADIVA</name>